<dbReference type="EC" id="2.10.1.1" evidence="6"/>
<dbReference type="SUPFAM" id="SSF53218">
    <property type="entry name" value="Molybdenum cofactor biosynthesis proteins"/>
    <property type="match status" value="1"/>
</dbReference>
<dbReference type="PANTHER" id="PTHR10192:SF5">
    <property type="entry name" value="GEPHYRIN"/>
    <property type="match status" value="1"/>
</dbReference>
<dbReference type="AlphaFoldDB" id="A0A547Q2T9"/>
<dbReference type="GO" id="GO:0006777">
    <property type="term" value="P:Mo-molybdopterin cofactor biosynthetic process"/>
    <property type="evidence" value="ECO:0007669"/>
    <property type="project" value="UniProtKB-UniRule"/>
</dbReference>
<dbReference type="SUPFAM" id="SSF63882">
    <property type="entry name" value="MoeA N-terminal region -like"/>
    <property type="match status" value="1"/>
</dbReference>
<protein>
    <recommendedName>
        <fullName evidence="6">Molybdopterin molybdenumtransferase</fullName>
        <ecNumber evidence="6">2.10.1.1</ecNumber>
    </recommendedName>
</protein>
<dbReference type="GO" id="GO:0005829">
    <property type="term" value="C:cytosol"/>
    <property type="evidence" value="ECO:0007669"/>
    <property type="project" value="TreeGrafter"/>
</dbReference>
<dbReference type="Proteomes" id="UP000318590">
    <property type="component" value="Unassembled WGS sequence"/>
</dbReference>
<dbReference type="CDD" id="cd00887">
    <property type="entry name" value="MoeA"/>
    <property type="match status" value="1"/>
</dbReference>
<dbReference type="Gene3D" id="3.40.980.10">
    <property type="entry name" value="MoaB/Mog-like domain"/>
    <property type="match status" value="1"/>
</dbReference>
<evidence type="ECO:0000256" key="2">
    <source>
        <dbReference type="ARBA" id="ARBA00005046"/>
    </source>
</evidence>
<comment type="catalytic activity">
    <reaction evidence="5">
        <text>adenylyl-molybdopterin + molybdate = Mo-molybdopterin + AMP + H(+)</text>
        <dbReference type="Rhea" id="RHEA:35047"/>
        <dbReference type="ChEBI" id="CHEBI:15378"/>
        <dbReference type="ChEBI" id="CHEBI:36264"/>
        <dbReference type="ChEBI" id="CHEBI:62727"/>
        <dbReference type="ChEBI" id="CHEBI:71302"/>
        <dbReference type="ChEBI" id="CHEBI:456215"/>
        <dbReference type="EC" id="2.10.1.1"/>
    </reaction>
</comment>
<evidence type="ECO:0000313" key="8">
    <source>
        <dbReference type="EMBL" id="TRD20715.1"/>
    </source>
</evidence>
<proteinExistence type="inferred from homology"/>
<comment type="function">
    <text evidence="1 6">Catalyzes the insertion of molybdate into adenylated molybdopterin with the concomitant release of AMP.</text>
</comment>
<dbReference type="Pfam" id="PF00994">
    <property type="entry name" value="MoCF_biosynth"/>
    <property type="match status" value="1"/>
</dbReference>
<dbReference type="InterPro" id="IPR001453">
    <property type="entry name" value="MoaB/Mog_dom"/>
</dbReference>
<evidence type="ECO:0000256" key="6">
    <source>
        <dbReference type="RuleBase" id="RU365090"/>
    </source>
</evidence>
<dbReference type="InterPro" id="IPR008284">
    <property type="entry name" value="MoCF_biosynth_CS"/>
</dbReference>
<comment type="pathway">
    <text evidence="2 6">Cofactor biosynthesis; molybdopterin biosynthesis.</text>
</comment>
<accession>A0A547Q2T9</accession>
<evidence type="ECO:0000256" key="1">
    <source>
        <dbReference type="ARBA" id="ARBA00002901"/>
    </source>
</evidence>
<keyword evidence="6" id="KW-0500">Molybdenum</keyword>
<keyword evidence="4 6" id="KW-0501">Molybdenum cofactor biosynthesis</keyword>
<name>A0A547Q2T9_9RHOB</name>
<dbReference type="SMART" id="SM00852">
    <property type="entry name" value="MoCF_biosynth"/>
    <property type="match status" value="1"/>
</dbReference>
<keyword evidence="6" id="KW-0479">Metal-binding</keyword>
<reference evidence="8 9" key="1">
    <citation type="submission" date="2019-06" db="EMBL/GenBank/DDBJ databases">
        <title>Paenimaribius caenipelagi gen. nov., sp. nov., isolated from a tidal flat.</title>
        <authorList>
            <person name="Yoon J.-H."/>
        </authorList>
    </citation>
    <scope>NUCLEOTIDE SEQUENCE [LARGE SCALE GENOMIC DNA]</scope>
    <source>
        <strain evidence="8 9">JBTF-M29</strain>
    </source>
</reference>
<keyword evidence="6" id="KW-0460">Magnesium</keyword>
<evidence type="ECO:0000256" key="3">
    <source>
        <dbReference type="ARBA" id="ARBA00010763"/>
    </source>
</evidence>
<organism evidence="8 9">
    <name type="scientific">Palleronia caenipelagi</name>
    <dbReference type="NCBI Taxonomy" id="2489174"/>
    <lineage>
        <taxon>Bacteria</taxon>
        <taxon>Pseudomonadati</taxon>
        <taxon>Pseudomonadota</taxon>
        <taxon>Alphaproteobacteria</taxon>
        <taxon>Rhodobacterales</taxon>
        <taxon>Roseobacteraceae</taxon>
        <taxon>Palleronia</taxon>
    </lineage>
</organism>
<dbReference type="Gene3D" id="2.170.190.11">
    <property type="entry name" value="Molybdopterin biosynthesis moea protein, domain 3"/>
    <property type="match status" value="1"/>
</dbReference>
<dbReference type="Pfam" id="PF03454">
    <property type="entry name" value="MoeA_C"/>
    <property type="match status" value="1"/>
</dbReference>
<dbReference type="PANTHER" id="PTHR10192">
    <property type="entry name" value="MOLYBDOPTERIN BIOSYNTHESIS PROTEIN"/>
    <property type="match status" value="1"/>
</dbReference>
<dbReference type="InterPro" id="IPR036688">
    <property type="entry name" value="MoeA_C_domain_IV_sf"/>
</dbReference>
<dbReference type="UniPathway" id="UPA00344"/>
<dbReference type="NCBIfam" id="NF045515">
    <property type="entry name" value="Glp_gephyrin"/>
    <property type="match status" value="1"/>
</dbReference>
<dbReference type="InterPro" id="IPR036135">
    <property type="entry name" value="MoeA_linker/N_sf"/>
</dbReference>
<gene>
    <name evidence="8" type="ORF">FEV53_09730</name>
</gene>
<dbReference type="PROSITE" id="PS01079">
    <property type="entry name" value="MOCF_BIOSYNTHESIS_2"/>
    <property type="match status" value="1"/>
</dbReference>
<comment type="cofactor">
    <cofactor evidence="6">
        <name>Mg(2+)</name>
        <dbReference type="ChEBI" id="CHEBI:18420"/>
    </cofactor>
</comment>
<dbReference type="EMBL" id="VFSV01000013">
    <property type="protein sequence ID" value="TRD20715.1"/>
    <property type="molecule type" value="Genomic_DNA"/>
</dbReference>
<dbReference type="Gene3D" id="2.40.340.10">
    <property type="entry name" value="MoeA, C-terminal, domain IV"/>
    <property type="match status" value="1"/>
</dbReference>
<dbReference type="GO" id="GO:0046872">
    <property type="term" value="F:metal ion binding"/>
    <property type="evidence" value="ECO:0007669"/>
    <property type="project" value="UniProtKB-UniRule"/>
</dbReference>
<comment type="similarity">
    <text evidence="3 6">Belongs to the MoeA family.</text>
</comment>
<dbReference type="InterPro" id="IPR005110">
    <property type="entry name" value="MoeA_linker/N"/>
</dbReference>
<feature type="domain" description="MoaB/Mog" evidence="7">
    <location>
        <begin position="481"/>
        <end position="616"/>
    </location>
</feature>
<evidence type="ECO:0000313" key="9">
    <source>
        <dbReference type="Proteomes" id="UP000318590"/>
    </source>
</evidence>
<dbReference type="InterPro" id="IPR038987">
    <property type="entry name" value="MoeA-like"/>
</dbReference>
<dbReference type="OrthoDB" id="9804758at2"/>
<keyword evidence="6 8" id="KW-0808">Transferase</keyword>
<dbReference type="Pfam" id="PF03453">
    <property type="entry name" value="MoeA_N"/>
    <property type="match status" value="1"/>
</dbReference>
<sequence length="702" mass="74489">MSVFDTVIVVDWSAKSAPSPVRPSADAIWIAETSGGETACSYHRTRSEAVAHLEARFEGVLAEGRRVLAGFDFAFGYPAGTAQALTGHEDVFALWAWLAERIEDDARNGNNRFEVAAEMNRCLQGRPFWGRPKERQVADLHWGKGETDYSAFAERRAVEQVLTGAKPVWQLMGNGSVGSQSLTGLPRLQGLRVRFGGALSVWPFEAPETPIVLAEVWPSMLADEVAAQMGPDDVKDAAQVTVLAEALHAAAQRGDMGALLAAAKGPEAEGWVLGASVEHLLRRRTTLSPPPLSNDCFALPPGVDWTPVDEALDVLRARLGPVVGSEILVSSEADGRVVAQDVVAVRANPPGANSAVDGYGFAHASLFEGDNILPLVAGRAAAGAPFEGSVPEGHAVRILTGALVPEGVDTVVLEEDTRTDATHVAFRGPVKRGANTRRAGEDVEAGEVILREGHILRPPDLALLAATGNAKVEVRHRLRVGVLSTGDELAAPGSTMDPARTFDANRPMLLSLIRRWGYEAVDLGHVPDDRDTLRDRLDGAGVQAILTSGGASAGDEDHVSALLRDEGNLTSWRIALKPGRPLALALWKGVPVIGLPGNPVAALVCAALFARPSLSMLAGAGWPEPPRFKVPAAFEKRKKPGRREYLRARLGPDGVEVFKSEGSGRISGLSWADGLVELPDGAANIARGDLVTFLPYADLGIG</sequence>
<evidence type="ECO:0000259" key="7">
    <source>
        <dbReference type="SMART" id="SM00852"/>
    </source>
</evidence>
<dbReference type="InterPro" id="IPR036425">
    <property type="entry name" value="MoaB/Mog-like_dom_sf"/>
</dbReference>
<dbReference type="GO" id="GO:0061599">
    <property type="term" value="F:molybdopterin molybdotransferase activity"/>
    <property type="evidence" value="ECO:0007669"/>
    <property type="project" value="UniProtKB-UniRule"/>
</dbReference>
<dbReference type="RefSeq" id="WP_142834623.1">
    <property type="nucleotide sequence ID" value="NZ_VFSV01000013.1"/>
</dbReference>
<comment type="caution">
    <text evidence="8">The sequence shown here is derived from an EMBL/GenBank/DDBJ whole genome shotgun (WGS) entry which is preliminary data.</text>
</comment>
<evidence type="ECO:0000256" key="5">
    <source>
        <dbReference type="ARBA" id="ARBA00047317"/>
    </source>
</evidence>
<dbReference type="InterPro" id="IPR005111">
    <property type="entry name" value="MoeA_C_domain_IV"/>
</dbReference>
<evidence type="ECO:0000256" key="4">
    <source>
        <dbReference type="ARBA" id="ARBA00023150"/>
    </source>
</evidence>
<dbReference type="Gene3D" id="3.90.105.10">
    <property type="entry name" value="Molybdopterin biosynthesis moea protein, domain 2"/>
    <property type="match status" value="1"/>
</dbReference>
<keyword evidence="9" id="KW-1185">Reference proteome</keyword>
<dbReference type="SUPFAM" id="SSF63867">
    <property type="entry name" value="MoeA C-terminal domain-like"/>
    <property type="match status" value="1"/>
</dbReference>